<accession>A0A0W7X848</accession>
<keyword evidence="2" id="KW-1185">Reference proteome</keyword>
<dbReference type="Proteomes" id="UP000054804">
    <property type="component" value="Unassembled WGS sequence"/>
</dbReference>
<dbReference type="SUPFAM" id="SSF81891">
    <property type="entry name" value="Poly A polymerase C-terminal region-like"/>
    <property type="match status" value="1"/>
</dbReference>
<evidence type="ECO:0000313" key="1">
    <source>
        <dbReference type="EMBL" id="KUF19039.1"/>
    </source>
</evidence>
<comment type="caution">
    <text evidence="1">The sequence shown here is derived from an EMBL/GenBank/DDBJ whole genome shotgun (WGS) entry which is preliminary data.</text>
</comment>
<sequence length="191" mass="20511">MAHVAADFWGGDGEQTAAVWLAGVQEWGPVHTSDFAEPRESWPINAALARLGAVPPGPGAPDHHDLFVEVGLGRGRDEEDWRGAALKASDAADYDEWHARDQAERESEQRAAAERALHERLPDIPVPLNGKDISALLDIPEGRTIGAAIRHLQQLHIDHGPQSREAAETALRVWAAGRGLRSAAAGRAEGA</sequence>
<dbReference type="AlphaFoldDB" id="A0A0W7X848"/>
<evidence type="ECO:0008006" key="3">
    <source>
        <dbReference type="Google" id="ProtNLM"/>
    </source>
</evidence>
<gene>
    <name evidence="1" type="ORF">AT728_06335</name>
</gene>
<protein>
    <recommendedName>
        <fullName evidence="3">CCA-adding enzyme C-terminal domain-containing protein</fullName>
    </recommendedName>
</protein>
<evidence type="ECO:0000313" key="2">
    <source>
        <dbReference type="Proteomes" id="UP000054804"/>
    </source>
</evidence>
<name>A0A0W7X848_9ACTN</name>
<dbReference type="STRING" id="1765722.AT728_06335"/>
<reference evidence="1 2" key="1">
    <citation type="submission" date="2015-12" db="EMBL/GenBank/DDBJ databases">
        <title>Draft genome sequence of Streptomyces silvensis ATCC 53525, a producer of novel hormone antagonists.</title>
        <authorList>
            <person name="Johnston C.W."/>
            <person name="Li Y."/>
            <person name="Magarvey N.A."/>
        </authorList>
    </citation>
    <scope>NUCLEOTIDE SEQUENCE [LARGE SCALE GENOMIC DNA]</scope>
    <source>
        <strain evidence="1 2">ATCC 53525</strain>
    </source>
</reference>
<dbReference type="EMBL" id="LOCL01000029">
    <property type="protein sequence ID" value="KUF19039.1"/>
    <property type="molecule type" value="Genomic_DNA"/>
</dbReference>
<proteinExistence type="predicted"/>
<dbReference type="OrthoDB" id="185939at2"/>
<organism evidence="1 2">
    <name type="scientific">Streptomyces silvensis</name>
    <dbReference type="NCBI Taxonomy" id="1765722"/>
    <lineage>
        <taxon>Bacteria</taxon>
        <taxon>Bacillati</taxon>
        <taxon>Actinomycetota</taxon>
        <taxon>Actinomycetes</taxon>
        <taxon>Kitasatosporales</taxon>
        <taxon>Streptomycetaceae</taxon>
        <taxon>Streptomyces</taxon>
    </lineage>
</organism>